<dbReference type="AlphaFoldDB" id="A0A6C0HR66"/>
<keyword evidence="2" id="KW-0472">Membrane</keyword>
<name>A0A6C0HR66_9ZZZZ</name>
<protein>
    <submittedName>
        <fullName evidence="3">Uncharacterized protein</fullName>
    </submittedName>
</protein>
<evidence type="ECO:0000256" key="2">
    <source>
        <dbReference type="SAM" id="Phobius"/>
    </source>
</evidence>
<dbReference type="EMBL" id="MN740006">
    <property type="protein sequence ID" value="QHT83208.1"/>
    <property type="molecule type" value="Genomic_DNA"/>
</dbReference>
<feature type="compositionally biased region" description="Basic residues" evidence="1">
    <location>
        <begin position="128"/>
        <end position="139"/>
    </location>
</feature>
<accession>A0A6C0HR66</accession>
<sequence length="209" mass="25176">MAHIYQGFQGEYYVVAGIKYDCHFPQEWATNHKEFQQEVPFEDYILLTGPENCENCAFYGMLRGVFVGYCRNCAREYNFERGNSFDFDFTQEEMWEKLDYMKNVKINTIGDEEISEPEIKYDFEIKENRKRHRKRHRKAQKEPKEKQKKSVERKHRRALRFRRNNEEYIGMPAIESSATETYIFLGYLFMSISIPLMILYFILIQKVSS</sequence>
<keyword evidence="2" id="KW-1133">Transmembrane helix</keyword>
<organism evidence="3">
    <name type="scientific">viral metagenome</name>
    <dbReference type="NCBI Taxonomy" id="1070528"/>
    <lineage>
        <taxon>unclassified sequences</taxon>
        <taxon>metagenomes</taxon>
        <taxon>organismal metagenomes</taxon>
    </lineage>
</organism>
<proteinExistence type="predicted"/>
<reference evidence="3" key="1">
    <citation type="journal article" date="2020" name="Nature">
        <title>Giant virus diversity and host interactions through global metagenomics.</title>
        <authorList>
            <person name="Schulz F."/>
            <person name="Roux S."/>
            <person name="Paez-Espino D."/>
            <person name="Jungbluth S."/>
            <person name="Walsh D.A."/>
            <person name="Denef V.J."/>
            <person name="McMahon K.D."/>
            <person name="Konstantinidis K.T."/>
            <person name="Eloe-Fadrosh E.A."/>
            <person name="Kyrpides N.C."/>
            <person name="Woyke T."/>
        </authorList>
    </citation>
    <scope>NUCLEOTIDE SEQUENCE</scope>
    <source>
        <strain evidence="3">GVMAG-M-3300023184-167</strain>
    </source>
</reference>
<evidence type="ECO:0000256" key="1">
    <source>
        <dbReference type="SAM" id="MobiDB-lite"/>
    </source>
</evidence>
<feature type="region of interest" description="Disordered" evidence="1">
    <location>
        <begin position="128"/>
        <end position="156"/>
    </location>
</feature>
<evidence type="ECO:0000313" key="3">
    <source>
        <dbReference type="EMBL" id="QHT83208.1"/>
    </source>
</evidence>
<feature type="transmembrane region" description="Helical" evidence="2">
    <location>
        <begin position="182"/>
        <end position="203"/>
    </location>
</feature>
<feature type="compositionally biased region" description="Basic and acidic residues" evidence="1">
    <location>
        <begin position="140"/>
        <end position="150"/>
    </location>
</feature>
<keyword evidence="2" id="KW-0812">Transmembrane</keyword>